<dbReference type="RefSeq" id="WP_090966196.1">
    <property type="nucleotide sequence ID" value="NZ_FOOA01000025.1"/>
</dbReference>
<dbReference type="Pfam" id="PF00717">
    <property type="entry name" value="Peptidase_S24"/>
    <property type="match status" value="1"/>
</dbReference>
<name>A0A7W6BTS6_9HYPH</name>
<evidence type="ECO:0000259" key="1">
    <source>
        <dbReference type="PROSITE" id="PS50943"/>
    </source>
</evidence>
<dbReference type="EMBL" id="JACIDO010000013">
    <property type="protein sequence ID" value="MBB3937911.1"/>
    <property type="molecule type" value="Genomic_DNA"/>
</dbReference>
<organism evidence="2 3">
    <name type="scientific">Aureimonas phyllosphaerae</name>
    <dbReference type="NCBI Taxonomy" id="1166078"/>
    <lineage>
        <taxon>Bacteria</taxon>
        <taxon>Pseudomonadati</taxon>
        <taxon>Pseudomonadota</taxon>
        <taxon>Alphaproteobacteria</taxon>
        <taxon>Hyphomicrobiales</taxon>
        <taxon>Aurantimonadaceae</taxon>
        <taxon>Aureimonas</taxon>
    </lineage>
</organism>
<dbReference type="PROSITE" id="PS50943">
    <property type="entry name" value="HTH_CROC1"/>
    <property type="match status" value="1"/>
</dbReference>
<dbReference type="InterPro" id="IPR036286">
    <property type="entry name" value="LexA/Signal_pep-like_sf"/>
</dbReference>
<dbReference type="GO" id="GO:0003677">
    <property type="term" value="F:DNA binding"/>
    <property type="evidence" value="ECO:0007669"/>
    <property type="project" value="InterPro"/>
</dbReference>
<sequence>MRNNPYHDWFVEQLAKSGKSQSELARHMGLKPSMVNKIVHGTRKLSSSEVADAASFFGQSAPSFDEVRESGGLRSVVVVGRVEAGAFREVDDMIDDSEREEIALPADNLFPNARIMAFDVIGDSMNALKPRPILEGDRVIAVAYEDIAHLKPLRDGLVVVVERSHNSGMMREWSVKQLEIFDDHYEFHPRSSNRKHKPILVERDLSADDGTTVEIIAVVRRVVNDIQFN</sequence>
<dbReference type="CDD" id="cd00093">
    <property type="entry name" value="HTH_XRE"/>
    <property type="match status" value="1"/>
</dbReference>
<keyword evidence="3" id="KW-1185">Reference proteome</keyword>
<comment type="caution">
    <text evidence="2">The sequence shown here is derived from an EMBL/GenBank/DDBJ whole genome shotgun (WGS) entry which is preliminary data.</text>
</comment>
<dbReference type="SMART" id="SM00530">
    <property type="entry name" value="HTH_XRE"/>
    <property type="match status" value="1"/>
</dbReference>
<dbReference type="Gene3D" id="2.10.109.10">
    <property type="entry name" value="Umud Fragment, subunit A"/>
    <property type="match status" value="1"/>
</dbReference>
<reference evidence="2 3" key="1">
    <citation type="submission" date="2020-08" db="EMBL/GenBank/DDBJ databases">
        <title>Genomic Encyclopedia of Type Strains, Phase IV (KMG-IV): sequencing the most valuable type-strain genomes for metagenomic binning, comparative biology and taxonomic classification.</title>
        <authorList>
            <person name="Goeker M."/>
        </authorList>
    </citation>
    <scope>NUCLEOTIDE SEQUENCE [LARGE SCALE GENOMIC DNA]</scope>
    <source>
        <strain evidence="2 3">DSM 25024</strain>
    </source>
</reference>
<dbReference type="SUPFAM" id="SSF47413">
    <property type="entry name" value="lambda repressor-like DNA-binding domains"/>
    <property type="match status" value="1"/>
</dbReference>
<protein>
    <submittedName>
        <fullName evidence="2">Transcriptional regulator with XRE-family HTH domain</fullName>
    </submittedName>
</protein>
<accession>A0A7W6BTS6</accession>
<dbReference type="InterPro" id="IPR015927">
    <property type="entry name" value="Peptidase_S24_S26A/B/C"/>
</dbReference>
<dbReference type="SUPFAM" id="SSF51306">
    <property type="entry name" value="LexA/Signal peptidase"/>
    <property type="match status" value="1"/>
</dbReference>
<dbReference type="OrthoDB" id="7984422at2"/>
<evidence type="ECO:0000313" key="2">
    <source>
        <dbReference type="EMBL" id="MBB3937911.1"/>
    </source>
</evidence>
<dbReference type="Proteomes" id="UP000531216">
    <property type="component" value="Unassembled WGS sequence"/>
</dbReference>
<evidence type="ECO:0000313" key="3">
    <source>
        <dbReference type="Proteomes" id="UP000531216"/>
    </source>
</evidence>
<dbReference type="Gene3D" id="1.10.260.40">
    <property type="entry name" value="lambda repressor-like DNA-binding domains"/>
    <property type="match status" value="1"/>
</dbReference>
<dbReference type="Pfam" id="PF01381">
    <property type="entry name" value="HTH_3"/>
    <property type="match status" value="1"/>
</dbReference>
<proteinExistence type="predicted"/>
<dbReference type="AlphaFoldDB" id="A0A7W6BTS6"/>
<gene>
    <name evidence="2" type="ORF">GGR05_004080</name>
</gene>
<dbReference type="InterPro" id="IPR001387">
    <property type="entry name" value="Cro/C1-type_HTH"/>
</dbReference>
<dbReference type="InterPro" id="IPR010982">
    <property type="entry name" value="Lambda_DNA-bd_dom_sf"/>
</dbReference>
<feature type="domain" description="HTH cro/C1-type" evidence="1">
    <location>
        <begin position="18"/>
        <end position="64"/>
    </location>
</feature>